<dbReference type="EMBL" id="QNRE01000023">
    <property type="protein sequence ID" value="RBO82417.1"/>
    <property type="molecule type" value="Genomic_DNA"/>
</dbReference>
<feature type="region of interest" description="Disordered" evidence="1">
    <location>
        <begin position="195"/>
        <end position="224"/>
    </location>
</feature>
<organism evidence="2 3">
    <name type="scientific">Nocardia puris</name>
    <dbReference type="NCBI Taxonomy" id="208602"/>
    <lineage>
        <taxon>Bacteria</taxon>
        <taxon>Bacillati</taxon>
        <taxon>Actinomycetota</taxon>
        <taxon>Actinomycetes</taxon>
        <taxon>Mycobacteriales</taxon>
        <taxon>Nocardiaceae</taxon>
        <taxon>Nocardia</taxon>
    </lineage>
</organism>
<dbReference type="OrthoDB" id="7408618at2"/>
<keyword evidence="3" id="KW-1185">Reference proteome</keyword>
<sequence length="224" mass="23368">MSTTAGQLLLVVAVVFAVNLLPAFGPPNALLVVFFGLNGNLDPVPLVVCAAVASGAGRYVLAAATRRAGGHLGPRRTTNLRAAGDHLTGRRGRKFATIGVFLVSPLPSAQLFEAAGLLGLRLFPLTAAHVAGRTVSFSLYLSAAEVAGRSLGETLTASFTTPYGIAVQIVLLVGVVMLARVDWTGYLPVTTAHPAQTHRAGEHRWPYPPPSSSPRSPAKKSSEK</sequence>
<dbReference type="AlphaFoldDB" id="A0A366CX64"/>
<name>A0A366CX64_9NOCA</name>
<gene>
    <name evidence="2" type="ORF">DFR74_12334</name>
</gene>
<proteinExistence type="predicted"/>
<dbReference type="Proteomes" id="UP000252586">
    <property type="component" value="Unassembled WGS sequence"/>
</dbReference>
<reference evidence="2 3" key="1">
    <citation type="submission" date="2018-06" db="EMBL/GenBank/DDBJ databases">
        <title>Genomic Encyclopedia of Type Strains, Phase IV (KMG-IV): sequencing the most valuable type-strain genomes for metagenomic binning, comparative biology and taxonomic classification.</title>
        <authorList>
            <person name="Goeker M."/>
        </authorList>
    </citation>
    <scope>NUCLEOTIDE SEQUENCE [LARGE SCALE GENOMIC DNA]</scope>
    <source>
        <strain evidence="2 3">DSM 44599</strain>
    </source>
</reference>
<accession>A0A366CX64</accession>
<protein>
    <recommendedName>
        <fullName evidence="4">Membrane protein DedA with SNARE-associated domain</fullName>
    </recommendedName>
</protein>
<evidence type="ECO:0000313" key="3">
    <source>
        <dbReference type="Proteomes" id="UP000252586"/>
    </source>
</evidence>
<comment type="caution">
    <text evidence="2">The sequence shown here is derived from an EMBL/GenBank/DDBJ whole genome shotgun (WGS) entry which is preliminary data.</text>
</comment>
<dbReference type="RefSeq" id="WP_067512530.1">
    <property type="nucleotide sequence ID" value="NZ_QNRE01000023.1"/>
</dbReference>
<evidence type="ECO:0008006" key="4">
    <source>
        <dbReference type="Google" id="ProtNLM"/>
    </source>
</evidence>
<dbReference type="STRING" id="1210090.GCA_001613185_05422"/>
<evidence type="ECO:0000256" key="1">
    <source>
        <dbReference type="SAM" id="MobiDB-lite"/>
    </source>
</evidence>
<evidence type="ECO:0000313" key="2">
    <source>
        <dbReference type="EMBL" id="RBO82417.1"/>
    </source>
</evidence>